<accession>I3E1Y1</accession>
<dbReference type="Proteomes" id="UP000010523">
    <property type="component" value="Unassembled WGS sequence"/>
</dbReference>
<evidence type="ECO:0000256" key="1">
    <source>
        <dbReference type="SAM" id="SignalP"/>
    </source>
</evidence>
<dbReference type="STRING" id="997296.PB1_09082"/>
<dbReference type="PATRIC" id="fig|997296.3.peg.1929"/>
<keyword evidence="3" id="KW-1185">Reference proteome</keyword>
<gene>
    <name evidence="2" type="ORF">PB1_09082</name>
</gene>
<comment type="caution">
    <text evidence="2">The sequence shown here is derived from an EMBL/GenBank/DDBJ whole genome shotgun (WGS) entry which is preliminary data.</text>
</comment>
<organism evidence="2 3">
    <name type="scientific">Bacillus methanolicus PB1</name>
    <dbReference type="NCBI Taxonomy" id="997296"/>
    <lineage>
        <taxon>Bacteria</taxon>
        <taxon>Bacillati</taxon>
        <taxon>Bacillota</taxon>
        <taxon>Bacilli</taxon>
        <taxon>Bacillales</taxon>
        <taxon>Bacillaceae</taxon>
        <taxon>Bacillus</taxon>
    </lineage>
</organism>
<feature type="chain" id="PRO_5003670350" evidence="1">
    <location>
        <begin position="23"/>
        <end position="48"/>
    </location>
</feature>
<dbReference type="AlphaFoldDB" id="I3E1Y1"/>
<evidence type="ECO:0000313" key="2">
    <source>
        <dbReference type="EMBL" id="EIJ80502.1"/>
    </source>
</evidence>
<dbReference type="EMBL" id="AFEU01000002">
    <property type="protein sequence ID" value="EIJ80502.1"/>
    <property type="molecule type" value="Genomic_DNA"/>
</dbReference>
<sequence>MKKFLASSVLATAVLFPVLVNAEELNFPANMTVGQKVEIRKGLLRVIR</sequence>
<protein>
    <submittedName>
        <fullName evidence="2">Uncharacterized protein</fullName>
    </submittedName>
</protein>
<dbReference type="RefSeq" id="WP_003351963.1">
    <property type="nucleotide sequence ID" value="NZ_AFEU01000002.1"/>
</dbReference>
<evidence type="ECO:0000313" key="3">
    <source>
        <dbReference type="Proteomes" id="UP000010523"/>
    </source>
</evidence>
<proteinExistence type="predicted"/>
<reference evidence="2 3" key="1">
    <citation type="journal article" date="2012" name="Appl. Environ. Microbiol.">
        <title>Genome Sequence of Thermotolerant Bacillus methanolicus: Features and Regulation Related to Methylotrophy and Production of L-Lysine and L-Glutamate from Methanol.</title>
        <authorList>
            <person name="Heggeset T.M."/>
            <person name="Krog A."/>
            <person name="Balzer S."/>
            <person name="Wentzel A."/>
            <person name="Ellingsen T.E."/>
            <person name="Brautaset T."/>
        </authorList>
    </citation>
    <scope>NUCLEOTIDE SEQUENCE [LARGE SCALE GENOMIC DNA]</scope>
    <source>
        <strain evidence="2 3">PB1</strain>
    </source>
</reference>
<name>I3E1Y1_BACMT</name>
<feature type="signal peptide" evidence="1">
    <location>
        <begin position="1"/>
        <end position="22"/>
    </location>
</feature>
<keyword evidence="1" id="KW-0732">Signal</keyword>